<dbReference type="Proteomes" id="UP000057820">
    <property type="component" value="Chromosome 1"/>
</dbReference>
<proteinExistence type="inferred from homology"/>
<dbReference type="AlphaFoldDB" id="A0A0H5NCD8"/>
<dbReference type="RefSeq" id="WP_082668536.1">
    <property type="nucleotide sequence ID" value="NZ_CP031418.1"/>
</dbReference>
<keyword evidence="2 8" id="KW-0808">Transferase</keyword>
<accession>A0A0H5NCD8</accession>
<comment type="similarity">
    <text evidence="1">Belongs to the aminoglycoside phosphotransferase family.</text>
</comment>
<dbReference type="Pfam" id="PF13374">
    <property type="entry name" value="TPR_10"/>
    <property type="match status" value="1"/>
</dbReference>
<feature type="domain" description="Aminoglycoside phosphotransferase" evidence="7">
    <location>
        <begin position="185"/>
        <end position="370"/>
    </location>
</feature>
<evidence type="ECO:0000256" key="2">
    <source>
        <dbReference type="ARBA" id="ARBA00022679"/>
    </source>
</evidence>
<dbReference type="CDD" id="cd05150">
    <property type="entry name" value="APH"/>
    <property type="match status" value="1"/>
</dbReference>
<evidence type="ECO:0000259" key="7">
    <source>
        <dbReference type="Pfam" id="PF01636"/>
    </source>
</evidence>
<dbReference type="InterPro" id="IPR024165">
    <property type="entry name" value="Kan/Strep_kinase"/>
</dbReference>
<dbReference type="Gene3D" id="3.90.1200.10">
    <property type="match status" value="1"/>
</dbReference>
<evidence type="ECO:0000256" key="5">
    <source>
        <dbReference type="ARBA" id="ARBA00022840"/>
    </source>
</evidence>
<evidence type="ECO:0000256" key="4">
    <source>
        <dbReference type="ARBA" id="ARBA00022777"/>
    </source>
</evidence>
<dbReference type="GO" id="GO:0005524">
    <property type="term" value="F:ATP binding"/>
    <property type="evidence" value="ECO:0007669"/>
    <property type="project" value="UniProtKB-KW"/>
</dbReference>
<dbReference type="KEGG" id="nfr:ERS450000_00051"/>
<dbReference type="EC" id="2.7.1.95" evidence="8"/>
<dbReference type="InterPro" id="IPR011009">
    <property type="entry name" value="Kinase-like_dom_sf"/>
</dbReference>
<dbReference type="InterPro" id="IPR019734">
    <property type="entry name" value="TPR_rpt"/>
</dbReference>
<name>A0A0H5NCD8_NOCFR</name>
<dbReference type="SUPFAM" id="SSF48452">
    <property type="entry name" value="TPR-like"/>
    <property type="match status" value="1"/>
</dbReference>
<keyword evidence="6" id="KW-0046">Antibiotic resistance</keyword>
<sequence length="380" mass="41530">MTGPEAVTTAPGEFRTFRRAGVDLMVRGRYGEALDRLDRALELARTESDRIAVWIELADVYRYRGDLGTAETLYRRAYLAAGADPAAFSFAAHHLGLTLAARGERDAAREVLTEALRVRLAEGDPELIESTRTALDTLDELREPLPEPVAAVLGPRPRWSDEHEGRSGGVVRAGGHWVKRGPHAVAEYERLEWLRHNGIRVPEVVVCAGGVLVLADAGVPSLATLADTEGVPIGATMGALLRRLHALPVADCPFDGHLDGVLAQARRNVIEGLVDADDFDDDNADHTPESVLAELLDRRPPEADLVVAHGDYTPPNVLDGDLLIDVGALGVADRYRDLALAERDLREYGPAEVTAFFDAYGLPEPDRARLEYYRLLDELF</sequence>
<evidence type="ECO:0000313" key="8">
    <source>
        <dbReference type="EMBL" id="CRY73273.1"/>
    </source>
</evidence>
<dbReference type="Gene3D" id="1.25.40.10">
    <property type="entry name" value="Tetratricopeptide repeat domain"/>
    <property type="match status" value="1"/>
</dbReference>
<protein>
    <submittedName>
        <fullName evidence="8">Aminoglycoside 3'-phosphotransferase</fullName>
        <ecNumber evidence="8">2.7.1.95</ecNumber>
    </submittedName>
</protein>
<evidence type="ECO:0000313" key="9">
    <source>
        <dbReference type="Proteomes" id="UP000057820"/>
    </source>
</evidence>
<dbReference type="GO" id="GO:0008910">
    <property type="term" value="F:kanamycin kinase activity"/>
    <property type="evidence" value="ECO:0007669"/>
    <property type="project" value="UniProtKB-EC"/>
</dbReference>
<evidence type="ECO:0000256" key="1">
    <source>
        <dbReference type="ARBA" id="ARBA00006219"/>
    </source>
</evidence>
<organism evidence="8 9">
    <name type="scientific">Nocardia farcinica</name>
    <dbReference type="NCBI Taxonomy" id="37329"/>
    <lineage>
        <taxon>Bacteria</taxon>
        <taxon>Bacillati</taxon>
        <taxon>Actinomycetota</taxon>
        <taxon>Actinomycetes</taxon>
        <taxon>Mycobacteriales</taxon>
        <taxon>Nocardiaceae</taxon>
        <taxon>Nocardia</taxon>
    </lineage>
</organism>
<keyword evidence="3" id="KW-0547">Nucleotide-binding</keyword>
<dbReference type="Pfam" id="PF13424">
    <property type="entry name" value="TPR_12"/>
    <property type="match status" value="1"/>
</dbReference>
<dbReference type="InterPro" id="IPR002575">
    <property type="entry name" value="Aminoglycoside_PTrfase"/>
</dbReference>
<keyword evidence="5" id="KW-0067">ATP-binding</keyword>
<dbReference type="SMART" id="SM00028">
    <property type="entry name" value="TPR"/>
    <property type="match status" value="3"/>
</dbReference>
<keyword evidence="4" id="KW-0418">Kinase</keyword>
<dbReference type="SUPFAM" id="SSF56112">
    <property type="entry name" value="Protein kinase-like (PK-like)"/>
    <property type="match status" value="1"/>
</dbReference>
<dbReference type="EMBL" id="LN868938">
    <property type="protein sequence ID" value="CRY73273.1"/>
    <property type="molecule type" value="Genomic_DNA"/>
</dbReference>
<evidence type="ECO:0000256" key="3">
    <source>
        <dbReference type="ARBA" id="ARBA00022741"/>
    </source>
</evidence>
<dbReference type="GO" id="GO:0046677">
    <property type="term" value="P:response to antibiotic"/>
    <property type="evidence" value="ECO:0007669"/>
    <property type="project" value="UniProtKB-KW"/>
</dbReference>
<reference evidence="9" key="1">
    <citation type="submission" date="2015-03" db="EMBL/GenBank/DDBJ databases">
        <authorList>
            <consortium name="Pathogen Informatics"/>
        </authorList>
    </citation>
    <scope>NUCLEOTIDE SEQUENCE [LARGE SCALE GENOMIC DNA]</scope>
    <source>
        <strain evidence="9">NCTC11134</strain>
    </source>
</reference>
<evidence type="ECO:0000256" key="6">
    <source>
        <dbReference type="ARBA" id="ARBA00023251"/>
    </source>
</evidence>
<gene>
    <name evidence="8" type="primary">neo</name>
    <name evidence="8" type="ORF">ERS450000_00051</name>
</gene>
<dbReference type="Pfam" id="PF01636">
    <property type="entry name" value="APH"/>
    <property type="match status" value="1"/>
</dbReference>
<dbReference type="InterPro" id="IPR011990">
    <property type="entry name" value="TPR-like_helical_dom_sf"/>
</dbReference>